<dbReference type="FunFam" id="2.60.120.1440:FF:000001">
    <property type="entry name" value="Putative anti-sigma factor"/>
    <property type="match status" value="1"/>
</dbReference>
<dbReference type="EMBL" id="WKNE01000008">
    <property type="protein sequence ID" value="MRZ55550.1"/>
    <property type="molecule type" value="Genomic_DNA"/>
</dbReference>
<dbReference type="PANTHER" id="PTHR30273">
    <property type="entry name" value="PERIPLASMIC SIGNAL SENSOR AND SIGMA FACTOR ACTIVATOR FECR-RELATED"/>
    <property type="match status" value="1"/>
</dbReference>
<evidence type="ECO:0000313" key="6">
    <source>
        <dbReference type="EMBL" id="RHD75818.1"/>
    </source>
</evidence>
<keyword evidence="1" id="KW-0472">Membrane</keyword>
<dbReference type="InterPro" id="IPR032508">
    <property type="entry name" value="FecR_C"/>
</dbReference>
<dbReference type="PIRSF" id="PIRSF018266">
    <property type="entry name" value="FecR"/>
    <property type="match status" value="1"/>
</dbReference>
<feature type="domain" description="FecR protein" evidence="2">
    <location>
        <begin position="77"/>
        <end position="165"/>
    </location>
</feature>
<evidence type="ECO:0000259" key="3">
    <source>
        <dbReference type="Pfam" id="PF16344"/>
    </source>
</evidence>
<feature type="transmembrane region" description="Helical" evidence="1">
    <location>
        <begin position="35"/>
        <end position="56"/>
    </location>
</feature>
<evidence type="ECO:0000313" key="8">
    <source>
        <dbReference type="Proteomes" id="UP000284660"/>
    </source>
</evidence>
<protein>
    <submittedName>
        <fullName evidence="5">DUF4974 domain-containing protein</fullName>
    </submittedName>
    <submittedName>
        <fullName evidence="4">Fec operon regulator FecR</fullName>
    </submittedName>
</protein>
<dbReference type="Proteomes" id="UP000284660">
    <property type="component" value="Unassembled WGS sequence"/>
</dbReference>
<evidence type="ECO:0000313" key="7">
    <source>
        <dbReference type="Proteomes" id="UP000095455"/>
    </source>
</evidence>
<dbReference type="AlphaFoldDB" id="A0A174A4B5"/>
<dbReference type="GO" id="GO:0016989">
    <property type="term" value="F:sigma factor antagonist activity"/>
    <property type="evidence" value="ECO:0007669"/>
    <property type="project" value="TreeGrafter"/>
</dbReference>
<dbReference type="Proteomes" id="UP000432516">
    <property type="component" value="Unassembled WGS sequence"/>
</dbReference>
<accession>A0A174A4B5</accession>
<dbReference type="Gene3D" id="2.60.120.1440">
    <property type="match status" value="1"/>
</dbReference>
<dbReference type="EMBL" id="CYYK01000003">
    <property type="protein sequence ID" value="CUN83354.1"/>
    <property type="molecule type" value="Genomic_DNA"/>
</dbReference>
<keyword evidence="1" id="KW-0812">Transmembrane</keyword>
<dbReference type="Proteomes" id="UP000095455">
    <property type="component" value="Unassembled WGS sequence"/>
</dbReference>
<name>A0A174A4B5_PARDI</name>
<dbReference type="InterPro" id="IPR006860">
    <property type="entry name" value="FecR"/>
</dbReference>
<dbReference type="Pfam" id="PF16344">
    <property type="entry name" value="FecR_C"/>
    <property type="match status" value="1"/>
</dbReference>
<evidence type="ECO:0000313" key="5">
    <source>
        <dbReference type="EMBL" id="MRZ55550.1"/>
    </source>
</evidence>
<dbReference type="EMBL" id="QSJN01000004">
    <property type="protein sequence ID" value="RHD75818.1"/>
    <property type="molecule type" value="Genomic_DNA"/>
</dbReference>
<evidence type="ECO:0000256" key="1">
    <source>
        <dbReference type="SAM" id="Phobius"/>
    </source>
</evidence>
<dbReference type="InterPro" id="IPR012373">
    <property type="entry name" value="Ferrdict_sens_TM"/>
</dbReference>
<evidence type="ECO:0000313" key="9">
    <source>
        <dbReference type="Proteomes" id="UP000432516"/>
    </source>
</evidence>
<gene>
    <name evidence="6" type="ORF">DW782_09275</name>
    <name evidence="4" type="ORF">ERS852380_01107</name>
    <name evidence="5" type="ORF">GKD68_12460</name>
</gene>
<reference evidence="6 8" key="2">
    <citation type="submission" date="2018-08" db="EMBL/GenBank/DDBJ databases">
        <title>A genome reference for cultivated species of the human gut microbiota.</title>
        <authorList>
            <person name="Zou Y."/>
            <person name="Xue W."/>
            <person name="Luo G."/>
        </authorList>
    </citation>
    <scope>NUCLEOTIDE SEQUENCE [LARGE SCALE GENOMIC DNA]</scope>
    <source>
        <strain evidence="6 8">AM30-4</strain>
    </source>
</reference>
<dbReference type="RefSeq" id="WP_008779440.1">
    <property type="nucleotide sequence ID" value="NZ_CABMKT010000001.1"/>
</dbReference>
<dbReference type="Pfam" id="PF04773">
    <property type="entry name" value="FecR"/>
    <property type="match status" value="1"/>
</dbReference>
<evidence type="ECO:0000259" key="2">
    <source>
        <dbReference type="Pfam" id="PF04773"/>
    </source>
</evidence>
<dbReference type="Gene3D" id="3.55.50.30">
    <property type="match status" value="1"/>
</dbReference>
<organism evidence="5 9">
    <name type="scientific">Parabacteroides distasonis</name>
    <dbReference type="NCBI Taxonomy" id="823"/>
    <lineage>
        <taxon>Bacteria</taxon>
        <taxon>Pseudomonadati</taxon>
        <taxon>Bacteroidota</taxon>
        <taxon>Bacteroidia</taxon>
        <taxon>Bacteroidales</taxon>
        <taxon>Tannerellaceae</taxon>
        <taxon>Parabacteroides</taxon>
    </lineage>
</organism>
<feature type="domain" description="Protein FecR C-terminal" evidence="3">
    <location>
        <begin position="210"/>
        <end position="279"/>
    </location>
</feature>
<evidence type="ECO:0000313" key="4">
    <source>
        <dbReference type="EMBL" id="CUN83354.1"/>
    </source>
</evidence>
<proteinExistence type="predicted"/>
<keyword evidence="1" id="KW-1133">Transmembrane helix</keyword>
<sequence>METRKEVIKQMGDEMKEDIFLEVNRRIHRNLRKRFWLKASAIAASIALLLGVSNYISYHEGYKNQNSQMVEMANPMGMRSSIVLSDGTRVILNAGTTLSYPAAFVSSQREVKVNGEAFFEVSHDKDHPFIVSAENVKVKVLGTKFNVKAYKEDDHIEVTLTEGKVGVGLGGHHDMMYISPGQQALFNKMKQSFSKYEVNLDYYTSWKEGKFYFKSVTFLEIAKQLERRFNVHISVEPAKLQRTVFSGDFVRGENLEQILRIITADKRTDYTMRGDSICIYEK</sequence>
<reference evidence="4 7" key="1">
    <citation type="submission" date="2015-09" db="EMBL/GenBank/DDBJ databases">
        <authorList>
            <consortium name="Pathogen Informatics"/>
        </authorList>
    </citation>
    <scope>NUCLEOTIDE SEQUENCE [LARGE SCALE GENOMIC DNA]</scope>
    <source>
        <strain evidence="4 7">2789STDY5608822</strain>
    </source>
</reference>
<reference evidence="5 9" key="3">
    <citation type="journal article" date="2019" name="Nat. Med.">
        <title>A library of human gut bacterial isolates paired with longitudinal multiomics data enables mechanistic microbiome research.</title>
        <authorList>
            <person name="Poyet M."/>
            <person name="Groussin M."/>
            <person name="Gibbons S.M."/>
            <person name="Avila-Pacheco J."/>
            <person name="Jiang X."/>
            <person name="Kearney S.M."/>
            <person name="Perrotta A.R."/>
            <person name="Berdy B."/>
            <person name="Zhao S."/>
            <person name="Lieberman T.D."/>
            <person name="Swanson P.K."/>
            <person name="Smith M."/>
            <person name="Roesemann S."/>
            <person name="Alexander J.E."/>
            <person name="Rich S.A."/>
            <person name="Livny J."/>
            <person name="Vlamakis H."/>
            <person name="Clish C."/>
            <person name="Bullock K."/>
            <person name="Deik A."/>
            <person name="Scott J."/>
            <person name="Pierce K.A."/>
            <person name="Xavier R.J."/>
            <person name="Alm E.J."/>
        </authorList>
    </citation>
    <scope>NUCLEOTIDE SEQUENCE [LARGE SCALE GENOMIC DNA]</scope>
    <source>
        <strain evidence="5 9">BIOML-A2</strain>
    </source>
</reference>
<dbReference type="PANTHER" id="PTHR30273:SF2">
    <property type="entry name" value="PROTEIN FECR"/>
    <property type="match status" value="1"/>
</dbReference>
<comment type="caution">
    <text evidence="5">The sequence shown here is derived from an EMBL/GenBank/DDBJ whole genome shotgun (WGS) entry which is preliminary data.</text>
</comment>